<dbReference type="Pfam" id="PF07923">
    <property type="entry name" value="N1221"/>
    <property type="match status" value="1"/>
</dbReference>
<gene>
    <name evidence="4" type="primary">FAR11</name>
    <name evidence="4" type="ORF">PICST_54893</name>
</gene>
<dbReference type="SMART" id="SM01293">
    <property type="entry name" value="DUF3402"/>
    <property type="match status" value="1"/>
</dbReference>
<dbReference type="GO" id="GO:0005829">
    <property type="term" value="C:cytosol"/>
    <property type="evidence" value="ECO:0007669"/>
    <property type="project" value="TreeGrafter"/>
</dbReference>
<dbReference type="InterPro" id="IPR021819">
    <property type="entry name" value="Far11/STRP_C"/>
</dbReference>
<dbReference type="STRING" id="322104.A3LPE3"/>
<dbReference type="RefSeq" id="XP_001383058.2">
    <property type="nucleotide sequence ID" value="XM_001383021.1"/>
</dbReference>
<dbReference type="PANTHER" id="PTHR13239:SF4">
    <property type="entry name" value="AT25231P"/>
    <property type="match status" value="1"/>
</dbReference>
<evidence type="ECO:0000259" key="3">
    <source>
        <dbReference type="SMART" id="SM01293"/>
    </source>
</evidence>
<dbReference type="GeneID" id="4837000"/>
<feature type="domain" description="Far11/STRP N-terminal" evidence="2">
    <location>
        <begin position="82"/>
        <end position="379"/>
    </location>
</feature>
<feature type="domain" description="Far11/STRP C-terminal" evidence="3">
    <location>
        <begin position="493"/>
        <end position="927"/>
    </location>
</feature>
<dbReference type="InParanoid" id="A3LPE3"/>
<dbReference type="Proteomes" id="UP000002258">
    <property type="component" value="Chromosome 2"/>
</dbReference>
<dbReference type="InterPro" id="IPR012486">
    <property type="entry name" value="Far11/STRP_N"/>
</dbReference>
<evidence type="ECO:0000313" key="5">
    <source>
        <dbReference type="Proteomes" id="UP000002258"/>
    </source>
</evidence>
<dbReference type="HOGENOM" id="CLU_003184_1_0_1"/>
<evidence type="ECO:0000313" key="4">
    <source>
        <dbReference type="EMBL" id="ABN65029.2"/>
    </source>
</evidence>
<dbReference type="GO" id="GO:0007010">
    <property type="term" value="P:cytoskeleton organization"/>
    <property type="evidence" value="ECO:0007669"/>
    <property type="project" value="TreeGrafter"/>
</dbReference>
<feature type="region of interest" description="Disordered" evidence="1">
    <location>
        <begin position="48"/>
        <end position="69"/>
    </location>
</feature>
<protein>
    <submittedName>
        <fullName evidence="4">Factor arrest protein 11</fullName>
    </submittedName>
</protein>
<dbReference type="OMA" id="KMTRAMR"/>
<dbReference type="FunCoup" id="A3LPE3">
    <property type="interactions" value="32"/>
</dbReference>
<sequence length="932" mass="108758">MQDELISIDKLEDQIIDHPDASTKKELHDSLDETFQKKLNARAEQIRTNQTFDKKRRDGGPIQSGSYQETSGSVNFQFLVTKSHLKYEYKDYGSIQQELSEWFTYNDLSTFGGVDALHQLFESNRNQKETDNNVLDETELIKKCVSTLKKYNIQEGNPSLTTALKILLYFSFGQYGDKVDSEEQLHSIVENNKYLVSIEAYLPLTELINKLIQHQIDVDSKRANTGLTAPVESDYFIALTLLYFMICTMLSLPVETPAVLSFKSTLGRQDLLTSITKFIENWKWKPANSYRIRYLIMMSWKLILFEMGDTSQLKKCDDFLVEYHDIKNKKGKDLPSTKLTCSPLDYFAFREDLLDKYPLYNDPNSKVFDFSEFHKHFDNDDEDSASISSKLSGQSSLDERYKYFMAINSFSNSLSNLVESPKTNRSHTVFSQLPAQTVHIATPVPSPKLMTSDYMSGGEKIRRSYQVNQAMPFIYPNASDMTPCTSSDGVEVPYAIKEANEILKDSVYESYSIKRLWDERQRFMKQERGYVNEYGDEAPDELQEENYDNIDYGFKSRSRSEIRSIRRVEDFYSKNIVRLHTFIQVLVETIKSNRMDYNLNFAEWELNPETSYFNKSNTTTSENGKNAKTRIEYVLMSQLEVINIKEITLKASTSIIILLLKWFKISHVLKYYYLSSILFDQQFFTITLDYLGNGFNNSNLQSMATADKMEDLTDYEILVNQNKLMNPQIKIPKFEFFNNCIKSFPTEYHYELINRDMTMNLPETVDENSVNHIYITKCNENFAFILSNILKIINKILIKNVTHRIFTFNELKPSELYKMILINYDNESLSKPILKTLKKLIPYQGRKWKSINMDLISQIYLNLKLSVKDNWLSGKDLESDFNNSYDQEIALRGLLQFYNIRKYPKQMNLIGYQINKDLDIPVFNLNEDEEIF</sequence>
<dbReference type="KEGG" id="pic:PICST_54893"/>
<proteinExistence type="predicted"/>
<dbReference type="AlphaFoldDB" id="A3LPE3"/>
<dbReference type="InterPro" id="IPR040185">
    <property type="entry name" value="Far11/STRP"/>
</dbReference>
<name>A3LPE3_PICST</name>
<dbReference type="OrthoDB" id="18234at2759"/>
<reference evidence="4 5" key="1">
    <citation type="journal article" date="2007" name="Nat. Biotechnol.">
        <title>Genome sequence of the lignocellulose-bioconverting and xylose-fermenting yeast Pichia stipitis.</title>
        <authorList>
            <person name="Jeffries T.W."/>
            <person name="Grigoriev I.V."/>
            <person name="Grimwood J."/>
            <person name="Laplaza J.M."/>
            <person name="Aerts A."/>
            <person name="Salamov A."/>
            <person name="Schmutz J."/>
            <person name="Lindquist E."/>
            <person name="Dehal P."/>
            <person name="Shapiro H."/>
            <person name="Jin Y.S."/>
            <person name="Passoth V."/>
            <person name="Richardson P.M."/>
        </authorList>
    </citation>
    <scope>NUCLEOTIDE SEQUENCE [LARGE SCALE GENOMIC DNA]</scope>
    <source>
        <strain evidence="5">ATCC 58785 / CBS 6054 / NBRC 10063 / NRRL Y-11545</strain>
    </source>
</reference>
<accession>A3LPE3</accession>
<evidence type="ECO:0000259" key="2">
    <source>
        <dbReference type="SMART" id="SM01292"/>
    </source>
</evidence>
<dbReference type="eggNOG" id="KOG3680">
    <property type="taxonomic scope" value="Eukaryota"/>
</dbReference>
<organism evidence="4 5">
    <name type="scientific">Scheffersomyces stipitis (strain ATCC 58785 / CBS 6054 / NBRC 10063 / NRRL Y-11545)</name>
    <name type="common">Yeast</name>
    <name type="synonym">Pichia stipitis</name>
    <dbReference type="NCBI Taxonomy" id="322104"/>
    <lineage>
        <taxon>Eukaryota</taxon>
        <taxon>Fungi</taxon>
        <taxon>Dikarya</taxon>
        <taxon>Ascomycota</taxon>
        <taxon>Saccharomycotina</taxon>
        <taxon>Pichiomycetes</taxon>
        <taxon>Debaryomycetaceae</taxon>
        <taxon>Scheffersomyces</taxon>
    </lineage>
</organism>
<dbReference type="Pfam" id="PF11882">
    <property type="entry name" value="DUF3402"/>
    <property type="match status" value="1"/>
</dbReference>
<dbReference type="PANTHER" id="PTHR13239">
    <property type="entry name" value="PROTEIN REQUIRED FOR HYPHAL ANASTOMOSIS HAM-2"/>
    <property type="match status" value="1"/>
</dbReference>
<dbReference type="EMBL" id="CP000496">
    <property type="protein sequence ID" value="ABN65029.2"/>
    <property type="molecule type" value="Genomic_DNA"/>
</dbReference>
<dbReference type="SMART" id="SM01292">
    <property type="entry name" value="N1221"/>
    <property type="match status" value="1"/>
</dbReference>
<evidence type="ECO:0000256" key="1">
    <source>
        <dbReference type="SAM" id="MobiDB-lite"/>
    </source>
</evidence>
<keyword evidence="5" id="KW-1185">Reference proteome</keyword>